<organism evidence="10 12">
    <name type="scientific">Rhodotorula toruloides</name>
    <name type="common">Yeast</name>
    <name type="synonym">Rhodosporidium toruloides</name>
    <dbReference type="NCBI Taxonomy" id="5286"/>
    <lineage>
        <taxon>Eukaryota</taxon>
        <taxon>Fungi</taxon>
        <taxon>Dikarya</taxon>
        <taxon>Basidiomycota</taxon>
        <taxon>Pucciniomycotina</taxon>
        <taxon>Microbotryomycetes</taxon>
        <taxon>Sporidiobolales</taxon>
        <taxon>Sporidiobolaceae</taxon>
        <taxon>Rhodotorula</taxon>
    </lineage>
</organism>
<evidence type="ECO:0000256" key="3">
    <source>
        <dbReference type="ARBA" id="ARBA00022723"/>
    </source>
</evidence>
<evidence type="ECO:0000256" key="1">
    <source>
        <dbReference type="ARBA" id="ARBA00001965"/>
    </source>
</evidence>
<accession>A0A0K3C7K3</accession>
<dbReference type="OMA" id="PFWRANQ"/>
<keyword evidence="6" id="KW-0408">Iron</keyword>
<dbReference type="STRING" id="5286.A0A0K3C7K3"/>
<dbReference type="AlphaFoldDB" id="A0A0K3C7K3"/>
<dbReference type="EMBL" id="LCTV02000001">
    <property type="protein sequence ID" value="PRQ78032.1"/>
    <property type="molecule type" value="Genomic_DNA"/>
</dbReference>
<keyword evidence="4 10" id="KW-0223">Dioxygenase</keyword>
<dbReference type="Proteomes" id="UP000239560">
    <property type="component" value="Unassembled WGS sequence"/>
</dbReference>
<feature type="domain" description="Intradiol ring-cleavage dioxygenases" evidence="8">
    <location>
        <begin position="168"/>
        <end position="331"/>
    </location>
</feature>
<dbReference type="SUPFAM" id="SSF49482">
    <property type="entry name" value="Aromatic compound dioxygenase"/>
    <property type="match status" value="1"/>
</dbReference>
<evidence type="ECO:0000256" key="6">
    <source>
        <dbReference type="ARBA" id="ARBA00023004"/>
    </source>
</evidence>
<comment type="cofactor">
    <cofactor evidence="1">
        <name>Fe(3+)</name>
        <dbReference type="ChEBI" id="CHEBI:29034"/>
    </cofactor>
</comment>
<dbReference type="Gene3D" id="2.60.130.10">
    <property type="entry name" value="Aromatic compound dioxygenase"/>
    <property type="match status" value="1"/>
</dbReference>
<keyword evidence="5" id="KW-0560">Oxidoreductase</keyword>
<comment type="similarity">
    <text evidence="2">Belongs to the intradiol ring-cleavage dioxygenase family.</text>
</comment>
<sequence length="372" mass="41350">MSSSSAKTRYGAGQGRPAKSSIRTMTATPAQPAPEQKKARHSLVGKAVAEAIKNGASNVDLALLPRLRDLGPLNITENVLAINSLCPNPRQEFVFDKLVTHLHDFTREVSLTTEEWMLAIEFLTATGKICSDIRQEFILLSDILGLSCLVDSMNHPSMPPATEGTVLGPFFTQDAADLKAGESIASEGKGEYMWCEGRVLDTQGNPVPNCTIETWETDDEGLYDTQYEGRTVADCRGRLKSDANGYYSYRAVLPTPYPIPNDRPVGRLLKTLNRHVFRPAHLHMMLVAEGYETLITALYFKGDQFLESDAVFGVKSSLVVEPKLVTDETKAKALGFKHGPYWHLKKDYVLLTLEQADEQKRKSLRNYYSSMK</sequence>
<evidence type="ECO:0000313" key="12">
    <source>
        <dbReference type="Proteomes" id="UP000199069"/>
    </source>
</evidence>
<protein>
    <submittedName>
        <fullName evidence="10 11">Intradiol ring-cleavage dioxygenase</fullName>
    </submittedName>
</protein>
<evidence type="ECO:0000256" key="2">
    <source>
        <dbReference type="ARBA" id="ARBA00007825"/>
    </source>
</evidence>
<dbReference type="InterPro" id="IPR015889">
    <property type="entry name" value="Intradiol_dOase_core"/>
</dbReference>
<dbReference type="InterPro" id="IPR050770">
    <property type="entry name" value="Intradiol_RC_Dioxygenase"/>
</dbReference>
<dbReference type="GO" id="GO:0008199">
    <property type="term" value="F:ferric iron binding"/>
    <property type="evidence" value="ECO:0007669"/>
    <property type="project" value="InterPro"/>
</dbReference>
<dbReference type="PANTHER" id="PTHR33711:SF7">
    <property type="entry name" value="INTRADIOL RING-CLEAVAGE DIOXYGENASES DOMAIN-CONTAINING PROTEIN-RELATED"/>
    <property type="match status" value="1"/>
</dbReference>
<gene>
    <name evidence="10" type="primary">FGENESH: predicted gene_1.654</name>
    <name evidence="11" type="ORF">AAT19DRAFT_9100</name>
    <name evidence="10" type="ORF">BN2166_0006540</name>
</gene>
<evidence type="ECO:0000259" key="8">
    <source>
        <dbReference type="Pfam" id="PF00775"/>
    </source>
</evidence>
<dbReference type="Pfam" id="PF00775">
    <property type="entry name" value="Dioxygenase_C"/>
    <property type="match status" value="1"/>
</dbReference>
<evidence type="ECO:0000256" key="7">
    <source>
        <dbReference type="SAM" id="MobiDB-lite"/>
    </source>
</evidence>
<dbReference type="PANTHER" id="PTHR33711">
    <property type="entry name" value="DIOXYGENASE, PUTATIVE (AFU_ORTHOLOGUE AFUA_2G02910)-RELATED"/>
    <property type="match status" value="1"/>
</dbReference>
<dbReference type="InterPro" id="IPR007535">
    <property type="entry name" value="Catechol_dOase_N"/>
</dbReference>
<evidence type="ECO:0000313" key="11">
    <source>
        <dbReference type="EMBL" id="PRQ78032.1"/>
    </source>
</evidence>
<dbReference type="CDD" id="cd03461">
    <property type="entry name" value="1_2-HQD"/>
    <property type="match status" value="1"/>
</dbReference>
<dbReference type="OrthoDB" id="5238185at2759"/>
<dbReference type="GO" id="GO:0018576">
    <property type="term" value="F:catechol 1,2-dioxygenase activity"/>
    <property type="evidence" value="ECO:0007669"/>
    <property type="project" value="InterPro"/>
</dbReference>
<evidence type="ECO:0000256" key="5">
    <source>
        <dbReference type="ARBA" id="ARBA00023002"/>
    </source>
</evidence>
<keyword evidence="3" id="KW-0479">Metal-binding</keyword>
<proteinExistence type="inferred from homology"/>
<reference evidence="10 12" key="1">
    <citation type="submission" date="2015-07" db="EMBL/GenBank/DDBJ databases">
        <authorList>
            <person name="Cajimat M.N.B."/>
            <person name="Milazzo M.L."/>
            <person name="Fulhorst C.F."/>
        </authorList>
    </citation>
    <scope>NUCLEOTIDE SEQUENCE [LARGE SCALE GENOMIC DNA]</scope>
    <source>
        <strain evidence="10">Single colony</strain>
    </source>
</reference>
<evidence type="ECO:0000259" key="9">
    <source>
        <dbReference type="Pfam" id="PF04444"/>
    </source>
</evidence>
<dbReference type="GO" id="GO:0009712">
    <property type="term" value="P:catechol-containing compound metabolic process"/>
    <property type="evidence" value="ECO:0007669"/>
    <property type="project" value="InterPro"/>
</dbReference>
<feature type="domain" description="Catechol dioxygenase N-terminal" evidence="9">
    <location>
        <begin position="88"/>
        <end position="157"/>
    </location>
</feature>
<name>A0A0K3C7K3_RHOTO</name>
<evidence type="ECO:0000313" key="13">
    <source>
        <dbReference type="Proteomes" id="UP000239560"/>
    </source>
</evidence>
<reference evidence="11 13" key="2">
    <citation type="journal article" date="2018" name="Elife">
        <title>Functional genomics of lipid metabolism in the oleaginous yeast Rhodosporidium toruloides.</title>
        <authorList>
            <person name="Coradetti S.T."/>
            <person name="Pinel D."/>
            <person name="Geiselman G."/>
            <person name="Ito M."/>
            <person name="Mondo S."/>
            <person name="Reilly M.C."/>
            <person name="Cheng Y.F."/>
            <person name="Bauer S."/>
            <person name="Grigoriev I."/>
            <person name="Gladden J.M."/>
            <person name="Simmons B.A."/>
            <person name="Brem R."/>
            <person name="Arkin A.P."/>
            <person name="Skerker J.M."/>
        </authorList>
    </citation>
    <scope>NUCLEOTIDE SEQUENCE [LARGE SCALE GENOMIC DNA]</scope>
    <source>
        <strain evidence="11 13">NBRC 0880</strain>
    </source>
</reference>
<keyword evidence="12" id="KW-1185">Reference proteome</keyword>
<dbReference type="InterPro" id="IPR039390">
    <property type="entry name" value="1_2-HQD/HQD"/>
</dbReference>
<dbReference type="EMBL" id="CWKI01000001">
    <property type="protein sequence ID" value="CTR04793.1"/>
    <property type="molecule type" value="Genomic_DNA"/>
</dbReference>
<dbReference type="Proteomes" id="UP000199069">
    <property type="component" value="Unassembled WGS sequence"/>
</dbReference>
<evidence type="ECO:0000313" key="10">
    <source>
        <dbReference type="EMBL" id="CTR04793.1"/>
    </source>
</evidence>
<dbReference type="Pfam" id="PF04444">
    <property type="entry name" value="Dioxygenase_N"/>
    <property type="match status" value="1"/>
</dbReference>
<feature type="region of interest" description="Disordered" evidence="7">
    <location>
        <begin position="1"/>
        <end position="40"/>
    </location>
</feature>
<evidence type="ECO:0000256" key="4">
    <source>
        <dbReference type="ARBA" id="ARBA00022964"/>
    </source>
</evidence>
<dbReference type="InterPro" id="IPR000627">
    <property type="entry name" value="Intradiol_dOase_C"/>
</dbReference>